<dbReference type="InterPro" id="IPR042100">
    <property type="entry name" value="Bug_dom1"/>
</dbReference>
<dbReference type="PANTHER" id="PTHR42928">
    <property type="entry name" value="TRICARBOXYLATE-BINDING PROTEIN"/>
    <property type="match status" value="1"/>
</dbReference>
<gene>
    <name evidence="3" type="ORF">G3I67_09375</name>
</gene>
<evidence type="ECO:0000313" key="3">
    <source>
        <dbReference type="EMBL" id="NDY83440.1"/>
    </source>
</evidence>
<dbReference type="Pfam" id="PF03401">
    <property type="entry name" value="TctC"/>
    <property type="match status" value="1"/>
</dbReference>
<organism evidence="3">
    <name type="scientific">Sheuella amnicola</name>
    <dbReference type="NCBI Taxonomy" id="2707330"/>
    <lineage>
        <taxon>Bacteria</taxon>
        <taxon>Pseudomonadati</taxon>
        <taxon>Pseudomonadota</taxon>
        <taxon>Betaproteobacteria</taxon>
        <taxon>Burkholderiales</taxon>
        <taxon>Alcaligenaceae</taxon>
        <taxon>Sheuella</taxon>
    </lineage>
</organism>
<keyword evidence="2" id="KW-0732">Signal</keyword>
<dbReference type="RefSeq" id="WP_163654593.1">
    <property type="nucleotide sequence ID" value="NZ_JAAGRN010000005.1"/>
</dbReference>
<evidence type="ECO:0000256" key="1">
    <source>
        <dbReference type="ARBA" id="ARBA00006987"/>
    </source>
</evidence>
<name>A0A6B2QYB2_9BURK</name>
<dbReference type="InterPro" id="IPR005064">
    <property type="entry name" value="BUG"/>
</dbReference>
<dbReference type="SUPFAM" id="SSF53850">
    <property type="entry name" value="Periplasmic binding protein-like II"/>
    <property type="match status" value="1"/>
</dbReference>
<protein>
    <submittedName>
        <fullName evidence="3">Tripartite tricarboxylate transporter substrate binding protein</fullName>
    </submittedName>
</protein>
<proteinExistence type="inferred from homology"/>
<dbReference type="Gene3D" id="3.40.190.150">
    <property type="entry name" value="Bordetella uptake gene, domain 1"/>
    <property type="match status" value="1"/>
</dbReference>
<dbReference type="EMBL" id="JAAGRN010000005">
    <property type="protein sequence ID" value="NDY83440.1"/>
    <property type="molecule type" value="Genomic_DNA"/>
</dbReference>
<feature type="signal peptide" evidence="2">
    <location>
        <begin position="1"/>
        <end position="42"/>
    </location>
</feature>
<sequence length="342" mass="36056">MRLQISHPMNKGISVGMRLLKAAAANAIALLALATTSSVALAQSDYPNKSIKIVVPFAPGGAADTTARLLSEPLAKQLGQPVIVENKPGGGATIGASYVANSPADGYTLLYTTPGPQITNPYLMSKLPYDPDKDLVPVTRLSWFPNVLVVNPKLPVNNVAELIEYARKNPGKVNFGSAGIGASSHLAGELFKSAAKVDITHVPYKGTGQAVQDLVAGNLQMVIDSLSVYLPYIKSGQVRVLAIAMPQRSPLLPDVPPVSDTLKGFDATAVNYLTAPSGTPAGVIDKLNKAVVAVMADPALQERMITMGMIPKTSTPQEMAQEVKAEQVKWKKVIQDSGAKPD</sequence>
<evidence type="ECO:0000256" key="2">
    <source>
        <dbReference type="SAM" id="SignalP"/>
    </source>
</evidence>
<dbReference type="AlphaFoldDB" id="A0A6B2QYB2"/>
<dbReference type="Gene3D" id="3.40.190.10">
    <property type="entry name" value="Periplasmic binding protein-like II"/>
    <property type="match status" value="1"/>
</dbReference>
<comment type="caution">
    <text evidence="3">The sequence shown here is derived from an EMBL/GenBank/DDBJ whole genome shotgun (WGS) entry which is preliminary data.</text>
</comment>
<comment type="similarity">
    <text evidence="1">Belongs to the UPF0065 (bug) family.</text>
</comment>
<feature type="chain" id="PRO_5025470047" evidence="2">
    <location>
        <begin position="43"/>
        <end position="342"/>
    </location>
</feature>
<accession>A0A6B2QYB2</accession>
<reference evidence="3" key="1">
    <citation type="submission" date="2020-02" db="EMBL/GenBank/DDBJ databases">
        <authorList>
            <person name="Chen W.-M."/>
        </authorList>
    </citation>
    <scope>NUCLEOTIDE SEQUENCE</scope>
    <source>
        <strain evidence="3">NBD-18</strain>
    </source>
</reference>
<dbReference type="CDD" id="cd13578">
    <property type="entry name" value="PBP2_Bug27"/>
    <property type="match status" value="1"/>
</dbReference>
<dbReference type="PANTHER" id="PTHR42928:SF5">
    <property type="entry name" value="BLR1237 PROTEIN"/>
    <property type="match status" value="1"/>
</dbReference>
<dbReference type="PIRSF" id="PIRSF017082">
    <property type="entry name" value="YflP"/>
    <property type="match status" value="1"/>
</dbReference>